<protein>
    <recommendedName>
        <fullName evidence="1">RNA-directed DNA polymerase</fullName>
        <ecNumber evidence="1">2.7.7.49</ecNumber>
    </recommendedName>
</protein>
<dbReference type="Ensembl" id="ENSOCUT00000049792.1">
    <property type="protein sequence ID" value="ENSOCUP00000042575.1"/>
    <property type="gene ID" value="ENSOCUG00000036053.1"/>
</dbReference>
<dbReference type="EMBL" id="AAGW02027350">
    <property type="status" value="NOT_ANNOTATED_CDS"/>
    <property type="molecule type" value="Genomic_DNA"/>
</dbReference>
<evidence type="ECO:0000313" key="5">
    <source>
        <dbReference type="Proteomes" id="UP000001811"/>
    </source>
</evidence>
<dbReference type="EC" id="2.7.7.49" evidence="1"/>
<dbReference type="Pfam" id="PF00078">
    <property type="entry name" value="RVT_1"/>
    <property type="match status" value="1"/>
</dbReference>
<feature type="region of interest" description="Disordered" evidence="2">
    <location>
        <begin position="259"/>
        <end position="283"/>
    </location>
</feature>
<feature type="compositionally biased region" description="Basic and acidic residues" evidence="2">
    <location>
        <begin position="264"/>
        <end position="274"/>
    </location>
</feature>
<reference evidence="4" key="3">
    <citation type="submission" date="2025-09" db="UniProtKB">
        <authorList>
            <consortium name="Ensembl"/>
        </authorList>
    </citation>
    <scope>IDENTIFICATION</scope>
    <source>
        <strain evidence="4">Thorbecke</strain>
    </source>
</reference>
<dbReference type="PANTHER" id="PTHR19446">
    <property type="entry name" value="REVERSE TRANSCRIPTASES"/>
    <property type="match status" value="1"/>
</dbReference>
<sequence>MQKSSTKFWPIVCKKTSESLSTHSKWDLSLYSGMVQHSQINMIHHSNKLQKKNHMIISIDAEKAFDKIQYPFMMKTLSKLGIEGTFLNIIKAIYDKPMASILLNGEKLEAFPLRSGTRQGYPLSSLLFNIVLEVIARAIRQEKENKASAAAQLANPPPAALAPQVLVPVGVLDSLPVAPLPVQLSAVAQEGSGGWPKCLGPAPAWETRRKHLAPGFGSVQCASHSVPAVAAIWGVNQQKEDLSLCLSFSLSNSACQKKKKINKNKTEREREREREKKRKKKKTKGIVKEEVKLSLFADDMILYIGDPEDSTKKLLELKEEFGKAAGYKVNTQESTAFVYRDNVTAEKVVLRSIPLTIATKEKSNTLE</sequence>
<dbReference type="GeneTree" id="ENSGT01150000286916"/>
<dbReference type="AlphaFoldDB" id="A0A5F9DAB0"/>
<accession>A0A5F9DAB0</accession>
<evidence type="ECO:0000256" key="2">
    <source>
        <dbReference type="SAM" id="MobiDB-lite"/>
    </source>
</evidence>
<feature type="domain" description="Reverse transcriptase" evidence="3">
    <location>
        <begin position="14"/>
        <end position="144"/>
    </location>
</feature>
<proteinExistence type="predicted"/>
<keyword evidence="5" id="KW-1185">Reference proteome</keyword>
<dbReference type="InParanoid" id="A0A5F9DAB0"/>
<organism evidence="4 5">
    <name type="scientific">Oryctolagus cuniculus</name>
    <name type="common">Rabbit</name>
    <dbReference type="NCBI Taxonomy" id="9986"/>
    <lineage>
        <taxon>Eukaryota</taxon>
        <taxon>Metazoa</taxon>
        <taxon>Chordata</taxon>
        <taxon>Craniata</taxon>
        <taxon>Vertebrata</taxon>
        <taxon>Euteleostomi</taxon>
        <taxon>Mammalia</taxon>
        <taxon>Eutheria</taxon>
        <taxon>Euarchontoglires</taxon>
        <taxon>Glires</taxon>
        <taxon>Lagomorpha</taxon>
        <taxon>Leporidae</taxon>
        <taxon>Oryctolagus</taxon>
    </lineage>
</organism>
<dbReference type="Bgee" id="ENSOCUG00000036053">
    <property type="expression patterns" value="Expressed in blood and 9 other cell types or tissues"/>
</dbReference>
<dbReference type="SUPFAM" id="SSF56672">
    <property type="entry name" value="DNA/RNA polymerases"/>
    <property type="match status" value="1"/>
</dbReference>
<evidence type="ECO:0000259" key="3">
    <source>
        <dbReference type="Pfam" id="PF00078"/>
    </source>
</evidence>
<name>A0A5F9DAB0_RABIT</name>
<dbReference type="Proteomes" id="UP000001811">
    <property type="component" value="Chromosome 3"/>
</dbReference>
<dbReference type="InterPro" id="IPR000477">
    <property type="entry name" value="RT_dom"/>
</dbReference>
<dbReference type="GO" id="GO:0003964">
    <property type="term" value="F:RNA-directed DNA polymerase activity"/>
    <property type="evidence" value="ECO:0007669"/>
    <property type="project" value="UniProtKB-EC"/>
</dbReference>
<evidence type="ECO:0000256" key="1">
    <source>
        <dbReference type="ARBA" id="ARBA00012493"/>
    </source>
</evidence>
<dbReference type="InterPro" id="IPR043502">
    <property type="entry name" value="DNA/RNA_pol_sf"/>
</dbReference>
<reference evidence="4" key="2">
    <citation type="submission" date="2025-08" db="UniProtKB">
        <authorList>
            <consortium name="Ensembl"/>
        </authorList>
    </citation>
    <scope>IDENTIFICATION</scope>
    <source>
        <strain evidence="4">Thorbecke</strain>
    </source>
</reference>
<evidence type="ECO:0000313" key="4">
    <source>
        <dbReference type="Ensembl" id="ENSOCUP00000042575.1"/>
    </source>
</evidence>
<reference evidence="4 5" key="1">
    <citation type="journal article" date="2011" name="Nature">
        <title>A high-resolution map of human evolutionary constraint using 29 mammals.</title>
        <authorList>
            <person name="Lindblad-Toh K."/>
            <person name="Garber M."/>
            <person name="Zuk O."/>
            <person name="Lin M.F."/>
            <person name="Parker B.J."/>
            <person name="Washietl S."/>
            <person name="Kheradpour P."/>
            <person name="Ernst J."/>
            <person name="Jordan G."/>
            <person name="Mauceli E."/>
            <person name="Ward L.D."/>
            <person name="Lowe C.B."/>
            <person name="Holloway A.K."/>
            <person name="Clamp M."/>
            <person name="Gnerre S."/>
            <person name="Alfoldi J."/>
            <person name="Beal K."/>
            <person name="Chang J."/>
            <person name="Clawson H."/>
            <person name="Cuff J."/>
            <person name="Di Palma F."/>
            <person name="Fitzgerald S."/>
            <person name="Flicek P."/>
            <person name="Guttman M."/>
            <person name="Hubisz M.J."/>
            <person name="Jaffe D.B."/>
            <person name="Jungreis I."/>
            <person name="Kent W.J."/>
            <person name="Kostka D."/>
            <person name="Lara M."/>
            <person name="Martins A.L."/>
            <person name="Massingham T."/>
            <person name="Moltke I."/>
            <person name="Raney B.J."/>
            <person name="Rasmussen M.D."/>
            <person name="Robinson J."/>
            <person name="Stark A."/>
            <person name="Vilella A.J."/>
            <person name="Wen J."/>
            <person name="Xie X."/>
            <person name="Zody M.C."/>
            <person name="Baldwin J."/>
            <person name="Bloom T."/>
            <person name="Chin C.W."/>
            <person name="Heiman D."/>
            <person name="Nicol R."/>
            <person name="Nusbaum C."/>
            <person name="Young S."/>
            <person name="Wilkinson J."/>
            <person name="Worley K.C."/>
            <person name="Kovar C.L."/>
            <person name="Muzny D.M."/>
            <person name="Gibbs R.A."/>
            <person name="Cree A."/>
            <person name="Dihn H.H."/>
            <person name="Fowler G."/>
            <person name="Jhangiani S."/>
            <person name="Joshi V."/>
            <person name="Lee S."/>
            <person name="Lewis L.R."/>
            <person name="Nazareth L.V."/>
            <person name="Okwuonu G."/>
            <person name="Santibanez J."/>
            <person name="Warren W.C."/>
            <person name="Mardis E.R."/>
            <person name="Weinstock G.M."/>
            <person name="Wilson R.K."/>
            <person name="Delehaunty K."/>
            <person name="Dooling D."/>
            <person name="Fronik C."/>
            <person name="Fulton L."/>
            <person name="Fulton B."/>
            <person name="Graves T."/>
            <person name="Minx P."/>
            <person name="Sodergren E."/>
            <person name="Birney E."/>
            <person name="Margulies E.H."/>
            <person name="Herrero J."/>
            <person name="Green E.D."/>
            <person name="Haussler D."/>
            <person name="Siepel A."/>
            <person name="Goldman N."/>
            <person name="Pollard K.S."/>
            <person name="Pedersen J.S."/>
            <person name="Lander E.S."/>
            <person name="Kellis M."/>
        </authorList>
    </citation>
    <scope>NUCLEOTIDE SEQUENCE [LARGE SCALE GENOMIC DNA]</scope>
    <source>
        <strain evidence="4 5">Thorbecke inbred</strain>
    </source>
</reference>